<dbReference type="InterPro" id="IPR023271">
    <property type="entry name" value="Aquaporin-like"/>
</dbReference>
<protein>
    <submittedName>
        <fullName evidence="9">Uncharacterized protein</fullName>
    </submittedName>
</protein>
<proteinExistence type="inferred from homology"/>
<comment type="function">
    <text evidence="7">Aquaglyceroporin that may modulate the water content and osmolytes during anhydrobiosis.</text>
</comment>
<keyword evidence="5" id="KW-1133">Transmembrane helix</keyword>
<keyword evidence="4" id="KW-0812">Transmembrane</keyword>
<evidence type="ECO:0000256" key="7">
    <source>
        <dbReference type="ARBA" id="ARBA00045280"/>
    </source>
</evidence>
<dbReference type="PANTHER" id="PTHR43829">
    <property type="entry name" value="AQUAPORIN OR AQUAGLYCEROPORIN RELATED"/>
    <property type="match status" value="1"/>
</dbReference>
<evidence type="ECO:0000256" key="4">
    <source>
        <dbReference type="ARBA" id="ARBA00022692"/>
    </source>
</evidence>
<dbReference type="PANTHER" id="PTHR43829:SF27">
    <property type="entry name" value="AQUAPORIN-3"/>
    <property type="match status" value="1"/>
</dbReference>
<keyword evidence="3" id="KW-0813">Transport</keyword>
<evidence type="ECO:0000256" key="1">
    <source>
        <dbReference type="ARBA" id="ARBA00004141"/>
    </source>
</evidence>
<evidence type="ECO:0000256" key="6">
    <source>
        <dbReference type="ARBA" id="ARBA00023136"/>
    </source>
</evidence>
<comment type="similarity">
    <text evidence="2">Belongs to the MIP/aquaporin (TC 1.A.8) family.</text>
</comment>
<dbReference type="Pfam" id="PF00230">
    <property type="entry name" value="MIP"/>
    <property type="match status" value="1"/>
</dbReference>
<dbReference type="GO" id="GO:0015254">
    <property type="term" value="F:glycerol channel activity"/>
    <property type="evidence" value="ECO:0007669"/>
    <property type="project" value="TreeGrafter"/>
</dbReference>
<dbReference type="AlphaFoldDB" id="A0A914YMQ6"/>
<evidence type="ECO:0000256" key="5">
    <source>
        <dbReference type="ARBA" id="ARBA00022989"/>
    </source>
</evidence>
<evidence type="ECO:0000256" key="3">
    <source>
        <dbReference type="ARBA" id="ARBA00022448"/>
    </source>
</evidence>
<organism evidence="8 9">
    <name type="scientific">Panagrolaimus superbus</name>
    <dbReference type="NCBI Taxonomy" id="310955"/>
    <lineage>
        <taxon>Eukaryota</taxon>
        <taxon>Metazoa</taxon>
        <taxon>Ecdysozoa</taxon>
        <taxon>Nematoda</taxon>
        <taxon>Chromadorea</taxon>
        <taxon>Rhabditida</taxon>
        <taxon>Tylenchina</taxon>
        <taxon>Panagrolaimomorpha</taxon>
        <taxon>Panagrolaimoidea</taxon>
        <taxon>Panagrolaimidae</taxon>
        <taxon>Panagrolaimus</taxon>
    </lineage>
</organism>
<reference evidence="9" key="1">
    <citation type="submission" date="2022-11" db="UniProtKB">
        <authorList>
            <consortium name="WormBaseParasite"/>
        </authorList>
    </citation>
    <scope>IDENTIFICATION</scope>
</reference>
<dbReference type="WBParaSite" id="PSU_v2.g20869.t1">
    <property type="protein sequence ID" value="PSU_v2.g20869.t1"/>
    <property type="gene ID" value="PSU_v2.g20869"/>
</dbReference>
<evidence type="ECO:0000313" key="9">
    <source>
        <dbReference type="WBParaSite" id="PSU_v2.g20869.t1"/>
    </source>
</evidence>
<dbReference type="Proteomes" id="UP000887577">
    <property type="component" value="Unplaced"/>
</dbReference>
<evidence type="ECO:0000313" key="8">
    <source>
        <dbReference type="Proteomes" id="UP000887577"/>
    </source>
</evidence>
<evidence type="ECO:0000256" key="2">
    <source>
        <dbReference type="ARBA" id="ARBA00006175"/>
    </source>
</evidence>
<accession>A0A914YMQ6</accession>
<comment type="subcellular location">
    <subcellularLocation>
        <location evidence="1">Membrane</location>
        <topology evidence="1">Multi-pass membrane protein</topology>
    </subcellularLocation>
</comment>
<dbReference type="GO" id="GO:0015250">
    <property type="term" value="F:water channel activity"/>
    <property type="evidence" value="ECO:0007669"/>
    <property type="project" value="TreeGrafter"/>
</dbReference>
<dbReference type="SUPFAM" id="SSF81338">
    <property type="entry name" value="Aquaporin-like"/>
    <property type="match status" value="1"/>
</dbReference>
<dbReference type="InterPro" id="IPR000425">
    <property type="entry name" value="MIP"/>
</dbReference>
<dbReference type="Gene3D" id="1.20.1080.10">
    <property type="entry name" value="Glycerol uptake facilitator protein"/>
    <property type="match status" value="1"/>
</dbReference>
<name>A0A914YMQ6_9BILA</name>
<dbReference type="GO" id="GO:0016323">
    <property type="term" value="C:basolateral plasma membrane"/>
    <property type="evidence" value="ECO:0007669"/>
    <property type="project" value="TreeGrafter"/>
</dbReference>
<keyword evidence="8" id="KW-1185">Reference proteome</keyword>
<sequence>MLIGMAWGMNSGYSLNPARDFGPRIFTYFAGYGLKVISYRNYKWFLVPLISPFLGGPLGAWLYQFSVGFHIPSELDEIEEEFRRIQDNKMHQTVVLQDSETVTPQSSTHQHVHRFVKNIP</sequence>
<keyword evidence="6" id="KW-0472">Membrane</keyword>
<dbReference type="InterPro" id="IPR050363">
    <property type="entry name" value="MIP/Aquaporin"/>
</dbReference>